<dbReference type="InterPro" id="IPR043131">
    <property type="entry name" value="BCAT-like_N"/>
</dbReference>
<dbReference type="InterPro" id="IPR033939">
    <property type="entry name" value="BCAT_family"/>
</dbReference>
<feature type="modified residue" description="N6-(pyridoxal phosphate)lysine" evidence="8">
    <location>
        <position position="199"/>
    </location>
</feature>
<organism evidence="9 10">
    <name type="scientific">Trypanosoma theileri</name>
    <dbReference type="NCBI Taxonomy" id="67003"/>
    <lineage>
        <taxon>Eukaryota</taxon>
        <taxon>Discoba</taxon>
        <taxon>Euglenozoa</taxon>
        <taxon>Kinetoplastea</taxon>
        <taxon>Metakinetoplastina</taxon>
        <taxon>Trypanosomatida</taxon>
        <taxon>Trypanosomatidae</taxon>
        <taxon>Trypanosoma</taxon>
    </lineage>
</organism>
<evidence type="ECO:0000313" key="9">
    <source>
        <dbReference type="EMBL" id="ORC87175.1"/>
    </source>
</evidence>
<dbReference type="SUPFAM" id="SSF56752">
    <property type="entry name" value="D-aminoacid aminotransferase-like PLP-dependent enzymes"/>
    <property type="match status" value="1"/>
</dbReference>
<dbReference type="OrthoDB" id="242758at2759"/>
<keyword evidence="4" id="KW-0028">Amino-acid biosynthesis</keyword>
<dbReference type="RefSeq" id="XP_028881241.1">
    <property type="nucleotide sequence ID" value="XM_029027386.1"/>
</dbReference>
<evidence type="ECO:0000256" key="2">
    <source>
        <dbReference type="ARBA" id="ARBA00009320"/>
    </source>
</evidence>
<evidence type="ECO:0000256" key="6">
    <source>
        <dbReference type="ARBA" id="ARBA00022898"/>
    </source>
</evidence>
<evidence type="ECO:0000256" key="1">
    <source>
        <dbReference type="ARBA" id="ARBA00001933"/>
    </source>
</evidence>
<dbReference type="Pfam" id="PF01063">
    <property type="entry name" value="Aminotran_4"/>
    <property type="match status" value="1"/>
</dbReference>
<dbReference type="EMBL" id="NBCO01000023">
    <property type="protein sequence ID" value="ORC87175.1"/>
    <property type="molecule type" value="Genomic_DNA"/>
</dbReference>
<dbReference type="InterPro" id="IPR043132">
    <property type="entry name" value="BCAT-like_C"/>
</dbReference>
<evidence type="ECO:0000256" key="4">
    <source>
        <dbReference type="ARBA" id="ARBA00022605"/>
    </source>
</evidence>
<dbReference type="NCBIfam" id="NF009897">
    <property type="entry name" value="PRK13357.1"/>
    <property type="match status" value="1"/>
</dbReference>
<dbReference type="GO" id="GO:0004084">
    <property type="term" value="F:branched-chain-amino-acid transaminase activity"/>
    <property type="evidence" value="ECO:0007669"/>
    <property type="project" value="InterPro"/>
</dbReference>
<evidence type="ECO:0000256" key="3">
    <source>
        <dbReference type="ARBA" id="ARBA00022576"/>
    </source>
</evidence>
<evidence type="ECO:0000256" key="5">
    <source>
        <dbReference type="ARBA" id="ARBA00022679"/>
    </source>
</evidence>
<gene>
    <name evidence="9" type="ORF">TM35_000231460</name>
</gene>
<dbReference type="PANTHER" id="PTHR11825:SF44">
    <property type="entry name" value="BRANCHED-CHAIN-AMINO-ACID AMINOTRANSFERASE"/>
    <property type="match status" value="1"/>
</dbReference>
<reference evidence="9 10" key="1">
    <citation type="submission" date="2017-03" db="EMBL/GenBank/DDBJ databases">
        <title>An alternative strategy for trypanosome survival in the mammalian bloodstream revealed through genome and transcriptome analysis of the ubiquitous bovine parasite Trypanosoma (Megatrypanum) theileri.</title>
        <authorList>
            <person name="Kelly S."/>
            <person name="Ivens A."/>
            <person name="Mott A."/>
            <person name="O'Neill E."/>
            <person name="Emms D."/>
            <person name="Macleod O."/>
            <person name="Voorheis P."/>
            <person name="Matthews J."/>
            <person name="Matthews K."/>
            <person name="Carrington M."/>
        </authorList>
    </citation>
    <scope>NUCLEOTIDE SEQUENCE [LARGE SCALE GENOMIC DNA]</scope>
    <source>
        <strain evidence="9">Edinburgh</strain>
    </source>
</reference>
<dbReference type="InterPro" id="IPR036038">
    <property type="entry name" value="Aminotransferase-like"/>
</dbReference>
<comment type="caution">
    <text evidence="9">The sequence shown here is derived from an EMBL/GenBank/DDBJ whole genome shotgun (WGS) entry which is preliminary data.</text>
</comment>
<dbReference type="Proteomes" id="UP000192257">
    <property type="component" value="Unassembled WGS sequence"/>
</dbReference>
<dbReference type="GO" id="GO:0009082">
    <property type="term" value="P:branched-chain amino acid biosynthetic process"/>
    <property type="evidence" value="ECO:0007669"/>
    <property type="project" value="UniProtKB-KW"/>
</dbReference>
<name>A0A1X0NR31_9TRYP</name>
<dbReference type="InterPro" id="IPR005786">
    <property type="entry name" value="B_amino_transII"/>
</dbReference>
<keyword evidence="10" id="KW-1185">Reference proteome</keyword>
<dbReference type="CDD" id="cd01557">
    <property type="entry name" value="BCAT_beta_family"/>
    <property type="match status" value="1"/>
</dbReference>
<keyword evidence="6" id="KW-0663">Pyridoxal phosphate</keyword>
<evidence type="ECO:0000256" key="8">
    <source>
        <dbReference type="PIRSR" id="PIRSR006468-1"/>
    </source>
</evidence>
<dbReference type="AlphaFoldDB" id="A0A1X0NR31"/>
<dbReference type="FunFam" id="3.20.10.10:FF:000004">
    <property type="entry name" value="Branched-chain-amino-acid aminotransferase"/>
    <property type="match status" value="1"/>
</dbReference>
<dbReference type="VEuPathDB" id="TriTrypDB:TM35_000231460"/>
<accession>A0A1X0NR31</accession>
<sequence length="365" mass="40791">MSFKANQLVINRVANPPPLPSLKGVAFGTIFTPHMVQIVTESTTQWGAPKIVPFQNFSMAPQTACLHYGLQCFEGMKAYRDAAGNVRLFRPERNCERMLASMRRLCFPDFDTKELLKILEEFVKVEKDYVPTERGYSLYLRPAAIGIDEVLSASSPTSVMLFIIASPVGPYYASGMKPVKLLVEEERKRAWPGGTGNVKLGANYAAPMLVQKEAAARGYQQVLWLGPKDEVQEVGAMNFFCLWQPNKNNAELELITAPLDGTVLPGITRDSILSLARQWGEVRVSERTFTIQELVTALQEKRVKECFGCGTAAIVTPVEGLHFNHVDYQVPCPEAEKSLTHRILNAIMDIQYGVVKHEWSHVINM</sequence>
<evidence type="ECO:0000313" key="10">
    <source>
        <dbReference type="Proteomes" id="UP000192257"/>
    </source>
</evidence>
<dbReference type="STRING" id="67003.A0A1X0NR31"/>
<dbReference type="NCBIfam" id="TIGR01123">
    <property type="entry name" value="ilvE_II"/>
    <property type="match status" value="1"/>
</dbReference>
<dbReference type="PIRSF" id="PIRSF006468">
    <property type="entry name" value="BCAT1"/>
    <property type="match status" value="1"/>
</dbReference>
<dbReference type="GO" id="GO:0008652">
    <property type="term" value="P:amino acid biosynthetic process"/>
    <property type="evidence" value="ECO:0007669"/>
    <property type="project" value="UniProtKB-KW"/>
</dbReference>
<dbReference type="Gene3D" id="3.20.10.10">
    <property type="entry name" value="D-amino Acid Aminotransferase, subunit A, domain 2"/>
    <property type="match status" value="1"/>
</dbReference>
<comment type="similarity">
    <text evidence="2">Belongs to the class-IV pyridoxal-phosphate-dependent aminotransferase family.</text>
</comment>
<evidence type="ECO:0000256" key="7">
    <source>
        <dbReference type="ARBA" id="ARBA00023304"/>
    </source>
</evidence>
<dbReference type="GeneID" id="39987166"/>
<protein>
    <submittedName>
        <fullName evidence="9">Putative branched-chain amino acid aminotransferase,putative</fullName>
    </submittedName>
</protein>
<keyword evidence="7" id="KW-0100">Branched-chain amino acid biosynthesis</keyword>
<comment type="cofactor">
    <cofactor evidence="1">
        <name>pyridoxal 5'-phosphate</name>
        <dbReference type="ChEBI" id="CHEBI:597326"/>
    </cofactor>
</comment>
<proteinExistence type="inferred from homology"/>
<dbReference type="PANTHER" id="PTHR11825">
    <property type="entry name" value="SUBGROUP IIII AMINOTRANSFERASE"/>
    <property type="match status" value="1"/>
</dbReference>
<dbReference type="Gene3D" id="3.30.470.10">
    <property type="match status" value="1"/>
</dbReference>
<keyword evidence="5 9" id="KW-0808">Transferase</keyword>
<keyword evidence="3 9" id="KW-0032">Aminotransferase</keyword>
<dbReference type="InterPro" id="IPR001544">
    <property type="entry name" value="Aminotrans_IV"/>
</dbReference>